<evidence type="ECO:0008006" key="3">
    <source>
        <dbReference type="Google" id="ProtNLM"/>
    </source>
</evidence>
<organism evidence="1 2">
    <name type="scientific">Streptomyces luteolus</name>
    <dbReference type="NCBI Taxonomy" id="3043615"/>
    <lineage>
        <taxon>Bacteria</taxon>
        <taxon>Bacillati</taxon>
        <taxon>Actinomycetota</taxon>
        <taxon>Actinomycetes</taxon>
        <taxon>Kitasatosporales</taxon>
        <taxon>Streptomycetaceae</taxon>
        <taxon>Streptomyces</taxon>
    </lineage>
</organism>
<accession>A0ABT6SXE0</accession>
<dbReference type="Proteomes" id="UP001237105">
    <property type="component" value="Unassembled WGS sequence"/>
</dbReference>
<name>A0ABT6SXE0_9ACTN</name>
<sequence length="135" mass="15088">MTRPLLLIDVDVPLRPEQGGELLILTEQYELVWATAGEREGSARVGHRLGLPELPFVDWPALHCASPRGTFWKTSYVLEYAAGRPFAWVDDDITEHDHAYVERNHLAAALLLRVDPRCGLARADFDALADWAAAL</sequence>
<proteinExistence type="predicted"/>
<dbReference type="RefSeq" id="WP_282536155.1">
    <property type="nucleotide sequence ID" value="NZ_JASCIS010000015.1"/>
</dbReference>
<gene>
    <name evidence="1" type="ORF">QIT00_17220</name>
</gene>
<keyword evidence="2" id="KW-1185">Reference proteome</keyword>
<evidence type="ECO:0000313" key="1">
    <source>
        <dbReference type="EMBL" id="MDI3420277.1"/>
    </source>
</evidence>
<comment type="caution">
    <text evidence="1">The sequence shown here is derived from an EMBL/GenBank/DDBJ whole genome shotgun (WGS) entry which is preliminary data.</text>
</comment>
<dbReference type="EMBL" id="JASCIS010000015">
    <property type="protein sequence ID" value="MDI3420277.1"/>
    <property type="molecule type" value="Genomic_DNA"/>
</dbReference>
<reference evidence="1 2" key="1">
    <citation type="submission" date="2023-05" db="EMBL/GenBank/DDBJ databases">
        <title>Draft genome sequence of Streptomyces sp. B-S-A12 isolated from a cave soil in Thailand.</title>
        <authorList>
            <person name="Chamroensaksri N."/>
            <person name="Muangham S."/>
        </authorList>
    </citation>
    <scope>NUCLEOTIDE SEQUENCE [LARGE SCALE GENOMIC DNA]</scope>
    <source>
        <strain evidence="1 2">B-S-A12</strain>
    </source>
</reference>
<protein>
    <recommendedName>
        <fullName evidence="3">Secreted protein</fullName>
    </recommendedName>
</protein>
<evidence type="ECO:0000313" key="2">
    <source>
        <dbReference type="Proteomes" id="UP001237105"/>
    </source>
</evidence>